<dbReference type="PANTHER" id="PTHR42923:SF3">
    <property type="entry name" value="PROTOPORPHYRINOGEN OXIDASE"/>
    <property type="match status" value="1"/>
</dbReference>
<dbReference type="InterPro" id="IPR036188">
    <property type="entry name" value="FAD/NAD-bd_sf"/>
</dbReference>
<evidence type="ECO:0000313" key="2">
    <source>
        <dbReference type="Proteomes" id="UP000214684"/>
    </source>
</evidence>
<keyword evidence="2" id="KW-1185">Reference proteome</keyword>
<dbReference type="AlphaFoldDB" id="A0A227P146"/>
<dbReference type="Pfam" id="PF13450">
    <property type="entry name" value="NAD_binding_8"/>
    <property type="match status" value="1"/>
</dbReference>
<protein>
    <recommendedName>
        <fullName evidence="3">Amine oxidase domain-containing protein</fullName>
    </recommendedName>
</protein>
<dbReference type="RefSeq" id="WP_089480695.1">
    <property type="nucleotide sequence ID" value="NZ_MUGS01000037.1"/>
</dbReference>
<dbReference type="Gene3D" id="3.50.50.60">
    <property type="entry name" value="FAD/NAD(P)-binding domain"/>
    <property type="match status" value="2"/>
</dbReference>
<comment type="caution">
    <text evidence="1">The sequence shown here is derived from an EMBL/GenBank/DDBJ whole genome shotgun (WGS) entry which is preliminary data.</text>
</comment>
<gene>
    <name evidence="1" type="ORF">B0A64_16975</name>
</gene>
<accession>A0A227P146</accession>
<dbReference type="EMBL" id="MUGS01000037">
    <property type="protein sequence ID" value="OXG03677.1"/>
    <property type="molecule type" value="Genomic_DNA"/>
</dbReference>
<dbReference type="SUPFAM" id="SSF51905">
    <property type="entry name" value="FAD/NAD(P)-binding domain"/>
    <property type="match status" value="1"/>
</dbReference>
<evidence type="ECO:0008006" key="3">
    <source>
        <dbReference type="Google" id="ProtNLM"/>
    </source>
</evidence>
<dbReference type="PANTHER" id="PTHR42923">
    <property type="entry name" value="PROTOPORPHYRINOGEN OXIDASE"/>
    <property type="match status" value="1"/>
</dbReference>
<dbReference type="OrthoDB" id="9805195at2"/>
<dbReference type="GO" id="GO:0016491">
    <property type="term" value="F:oxidoreductase activity"/>
    <property type="evidence" value="ECO:0007669"/>
    <property type="project" value="TreeGrafter"/>
</dbReference>
<sequence>MKKEIIVVGGGISGISFAHYCAINGYHVKLYEKRQLGGCFDSITLDNNYFFELGGHTLTYKYKTLLEILEYYGKLDQLKAVPNLKFEGYKNGMFQTLLKNINFGSLLLSLPRMFLVSKQDKSISSYYSSIFGGKNYKQLFHYLFRAILCQNPDQFPAELLFKERKADKKFPKKFVLKNGLQQFMDIVKENPNIQCYEGTKVSAVTFDQGMYQIWNDKELLGSSLNICFSCPSEITSQLLVNTVPKLAQKLQRLKLAQIDTMLVGFSDQTALRKRKKSILSLNDVFYSAIFHEVSGEKYWVFHFKGEKYTKEEKIQAIANVFDVEAQQVKLLEERRSELPITTLEDQAVLTEIEMDIAKTRLFIASNYMEGLAIEDCCIRAKKEAHRLLTIDNNELR</sequence>
<dbReference type="InterPro" id="IPR050464">
    <property type="entry name" value="Zeta_carotene_desat/Oxidored"/>
</dbReference>
<evidence type="ECO:0000313" key="1">
    <source>
        <dbReference type="EMBL" id="OXG03677.1"/>
    </source>
</evidence>
<reference evidence="1 2" key="1">
    <citation type="submission" date="2016-11" db="EMBL/GenBank/DDBJ databases">
        <title>Whole genomes of Flavobacteriaceae.</title>
        <authorList>
            <person name="Stine C."/>
            <person name="Li C."/>
            <person name="Tadesse D."/>
        </authorList>
    </citation>
    <scope>NUCLEOTIDE SEQUENCE [LARGE SCALE GENOMIC DNA]</scope>
    <source>
        <strain evidence="1 2">DSM 24704</strain>
    </source>
</reference>
<name>A0A227P146_9FLAO</name>
<dbReference type="Proteomes" id="UP000214684">
    <property type="component" value="Unassembled WGS sequence"/>
</dbReference>
<organism evidence="1 2">
    <name type="scientific">Flavobacterium araucananum</name>
    <dbReference type="NCBI Taxonomy" id="946678"/>
    <lineage>
        <taxon>Bacteria</taxon>
        <taxon>Pseudomonadati</taxon>
        <taxon>Bacteroidota</taxon>
        <taxon>Flavobacteriia</taxon>
        <taxon>Flavobacteriales</taxon>
        <taxon>Flavobacteriaceae</taxon>
        <taxon>Flavobacterium</taxon>
    </lineage>
</organism>
<proteinExistence type="predicted"/>